<organism evidence="1 2">
    <name type="scientific">Cardiobacterium valvarum</name>
    <dbReference type="NCBI Taxonomy" id="194702"/>
    <lineage>
        <taxon>Bacteria</taxon>
        <taxon>Pseudomonadati</taxon>
        <taxon>Pseudomonadota</taxon>
        <taxon>Gammaproteobacteria</taxon>
        <taxon>Cardiobacteriales</taxon>
        <taxon>Cardiobacteriaceae</taxon>
        <taxon>Cardiobacterium</taxon>
    </lineage>
</organism>
<gene>
    <name evidence="1" type="ORF">NCTC13294_00752</name>
</gene>
<evidence type="ECO:0000313" key="2">
    <source>
        <dbReference type="Proteomes" id="UP000254572"/>
    </source>
</evidence>
<dbReference type="InterPro" id="IPR005589">
    <property type="entry name" value="ArfA"/>
</dbReference>
<dbReference type="Pfam" id="PF03889">
    <property type="entry name" value="ArfA"/>
    <property type="match status" value="1"/>
</dbReference>
<name>A0A381E2Z5_9GAMM</name>
<dbReference type="RefSeq" id="WP_218565528.1">
    <property type="nucleotide sequence ID" value="NZ_JBHLZC010000001.1"/>
</dbReference>
<keyword evidence="2" id="KW-1185">Reference proteome</keyword>
<dbReference type="EMBL" id="UFUW01000001">
    <property type="protein sequence ID" value="SUX20481.1"/>
    <property type="molecule type" value="Genomic_DNA"/>
</dbReference>
<reference evidence="1 2" key="1">
    <citation type="submission" date="2018-06" db="EMBL/GenBank/DDBJ databases">
        <authorList>
            <consortium name="Pathogen Informatics"/>
            <person name="Doyle S."/>
        </authorList>
    </citation>
    <scope>NUCLEOTIDE SEQUENCE [LARGE SCALE GENOMIC DNA]</scope>
    <source>
        <strain evidence="1 2">NCTC13294</strain>
    </source>
</reference>
<dbReference type="AlphaFoldDB" id="A0A381E2Z5"/>
<proteinExistence type="predicted"/>
<dbReference type="GO" id="GO:0072344">
    <property type="term" value="P:rescue of stalled ribosome"/>
    <property type="evidence" value="ECO:0007669"/>
    <property type="project" value="InterPro"/>
</dbReference>
<accession>A0A381E2Z5</accession>
<protein>
    <submittedName>
        <fullName evidence="1">Domain of uncharacterized function</fullName>
    </submittedName>
</protein>
<evidence type="ECO:0000313" key="1">
    <source>
        <dbReference type="EMBL" id="SUX20481.1"/>
    </source>
</evidence>
<sequence length="57" mass="6747">MNRRTLHLDLLHSGKYRQHIVKAKKGKGAFSRHEKHKKHRRDPGGVFLCPLFRLCWG</sequence>
<dbReference type="Proteomes" id="UP000254572">
    <property type="component" value="Unassembled WGS sequence"/>
</dbReference>